<dbReference type="AlphaFoldDB" id="A0A2M8LR40"/>
<evidence type="ECO:0000259" key="3">
    <source>
        <dbReference type="Pfam" id="PF01471"/>
    </source>
</evidence>
<comment type="caution">
    <text evidence="4">The sequence shown here is derived from an EMBL/GenBank/DDBJ whole genome shotgun (WGS) entry which is preliminary data.</text>
</comment>
<feature type="region of interest" description="Disordered" evidence="1">
    <location>
        <begin position="86"/>
        <end position="215"/>
    </location>
</feature>
<dbReference type="InterPro" id="IPR036366">
    <property type="entry name" value="PGBDSf"/>
</dbReference>
<evidence type="ECO:0000313" key="5">
    <source>
        <dbReference type="Proteomes" id="UP000230407"/>
    </source>
</evidence>
<evidence type="ECO:0000256" key="1">
    <source>
        <dbReference type="SAM" id="MobiDB-lite"/>
    </source>
</evidence>
<dbReference type="Proteomes" id="UP000230407">
    <property type="component" value="Unassembled WGS sequence"/>
</dbReference>
<feature type="compositionally biased region" description="Basic and acidic residues" evidence="1">
    <location>
        <begin position="171"/>
        <end position="197"/>
    </location>
</feature>
<evidence type="ECO:0000313" key="4">
    <source>
        <dbReference type="EMBL" id="PJE94424.1"/>
    </source>
</evidence>
<accession>A0A2M8LR40</accession>
<feature type="compositionally biased region" description="Low complexity" evidence="1">
    <location>
        <begin position="130"/>
        <end position="150"/>
    </location>
</feature>
<evidence type="ECO:0000256" key="2">
    <source>
        <dbReference type="SAM" id="Phobius"/>
    </source>
</evidence>
<feature type="compositionally biased region" description="Pro residues" evidence="1">
    <location>
        <begin position="117"/>
        <end position="129"/>
    </location>
</feature>
<gene>
    <name evidence="4" type="ORF">CUT44_29785</name>
</gene>
<protein>
    <recommendedName>
        <fullName evidence="3">Peptidoglycan binding-like domain-containing protein</fullName>
    </recommendedName>
</protein>
<feature type="domain" description="Peptidoglycan binding-like" evidence="3">
    <location>
        <begin position="212"/>
        <end position="270"/>
    </location>
</feature>
<dbReference type="SUPFAM" id="SSF47090">
    <property type="entry name" value="PGBD-like"/>
    <property type="match status" value="1"/>
</dbReference>
<name>A0A2M8LR40_9ACTN</name>
<keyword evidence="2" id="KW-0472">Membrane</keyword>
<feature type="transmembrane region" description="Helical" evidence="2">
    <location>
        <begin position="54"/>
        <end position="78"/>
    </location>
</feature>
<dbReference type="InterPro" id="IPR036365">
    <property type="entry name" value="PGBD-like_sf"/>
</dbReference>
<reference evidence="4 5" key="1">
    <citation type="submission" date="2017-11" db="EMBL/GenBank/DDBJ databases">
        <title>Streptomyces carmine sp. nov., a novel actinomycete isolated from Sophora alopecuroides in Xinjiang, China.</title>
        <authorList>
            <person name="Wang Y."/>
            <person name="Luo X."/>
            <person name="Wan C."/>
            <person name="Zhang L."/>
        </authorList>
    </citation>
    <scope>NUCLEOTIDE SEQUENCE [LARGE SCALE GENOMIC DNA]</scope>
    <source>
        <strain evidence="4 5">TRM SA0054</strain>
    </source>
</reference>
<keyword evidence="5" id="KW-1185">Reference proteome</keyword>
<keyword evidence="2" id="KW-0812">Transmembrane</keyword>
<keyword evidence="2" id="KW-1133">Transmembrane helix</keyword>
<dbReference type="EMBL" id="PGGW01000069">
    <property type="protein sequence ID" value="PJE94424.1"/>
    <property type="molecule type" value="Genomic_DNA"/>
</dbReference>
<proteinExistence type="predicted"/>
<organism evidence="4 5">
    <name type="scientific">Streptomyces carminius</name>
    <dbReference type="NCBI Taxonomy" id="2665496"/>
    <lineage>
        <taxon>Bacteria</taxon>
        <taxon>Bacillati</taxon>
        <taxon>Actinomycetota</taxon>
        <taxon>Actinomycetes</taxon>
        <taxon>Kitasatosporales</taxon>
        <taxon>Streptomycetaceae</taxon>
        <taxon>Streptomyces</taxon>
    </lineage>
</organism>
<dbReference type="Pfam" id="PF01471">
    <property type="entry name" value="PG_binding_1"/>
    <property type="match status" value="1"/>
</dbReference>
<sequence>MEVMPRRAAVPDEGPDPADLAMFERARRTDDDTVVLQAVDGAPRHRPGRRVGRGAALAMGGAALAVIGSSALVIGMFAQNDDPFDEARFDSRTATSSAPPPEDGQGAGASPSAAPSSAPPSPSSSPPASPSRTPAPSATPTARDSSAPPAGRESPAASPSGEPGEGNWNGGDHDWWDDTDGRNGQDGQDDRDGRGDEEQSSGQEPVLREGDTGPEVYELQIRLRHTNAYQGDVDGVYDRAVRDGVARFQGWYGVRGDPEGVYGPHTRRALERATGGGR</sequence>
<dbReference type="InterPro" id="IPR002477">
    <property type="entry name" value="Peptidoglycan-bd-like"/>
</dbReference>
<dbReference type="Gene3D" id="1.10.101.10">
    <property type="entry name" value="PGBD-like superfamily/PGBD"/>
    <property type="match status" value="1"/>
</dbReference>